<evidence type="ECO:0008006" key="4">
    <source>
        <dbReference type="Google" id="ProtNLM"/>
    </source>
</evidence>
<dbReference type="InterPro" id="IPR025571">
    <property type="entry name" value="YqfQ"/>
</dbReference>
<protein>
    <recommendedName>
        <fullName evidence="4">YqfQ-like protein</fullName>
    </recommendedName>
</protein>
<keyword evidence="3" id="KW-1185">Reference proteome</keyword>
<sequence length="211" mass="22162">MPPSNSRGFFPPRQMPPGPPSRNVFGGMGGRIRNQGFNMGNNGFRSFPGQPFGQGAMQAAGRGGGLKGLLSRFMPGAQGAANIQAGSAGASGGLQGLMNPSNITGMLGNVQKVLGIAQQVTPVVQQYGPLVKNLPAMIKIYSQLKNSDSGDEEESTTENKEPIEAKNQKEPPSQEENVEKPLKQKPAKQPAASTSSKKKKSSGASIPRLYV</sequence>
<accession>A0A926NJX0</accession>
<evidence type="ECO:0000313" key="2">
    <source>
        <dbReference type="EMBL" id="MBD1382125.1"/>
    </source>
</evidence>
<evidence type="ECO:0000313" key="3">
    <source>
        <dbReference type="Proteomes" id="UP000626844"/>
    </source>
</evidence>
<feature type="region of interest" description="Disordered" evidence="1">
    <location>
        <begin position="145"/>
        <end position="211"/>
    </location>
</feature>
<name>A0A926NJX0_9BACI</name>
<dbReference type="EMBL" id="JACXAI010000025">
    <property type="protein sequence ID" value="MBD1382125.1"/>
    <property type="molecule type" value="Genomic_DNA"/>
</dbReference>
<dbReference type="Proteomes" id="UP000626844">
    <property type="component" value="Unassembled WGS sequence"/>
</dbReference>
<reference evidence="2" key="1">
    <citation type="submission" date="2020-09" db="EMBL/GenBank/DDBJ databases">
        <title>A novel bacterium of genus Bacillus, isolated from South China Sea.</title>
        <authorList>
            <person name="Huang H."/>
            <person name="Mo K."/>
            <person name="Hu Y."/>
        </authorList>
    </citation>
    <scope>NUCLEOTIDE SEQUENCE</scope>
    <source>
        <strain evidence="2">IB182487</strain>
    </source>
</reference>
<organism evidence="2 3">
    <name type="scientific">Metabacillus arenae</name>
    <dbReference type="NCBI Taxonomy" id="2771434"/>
    <lineage>
        <taxon>Bacteria</taxon>
        <taxon>Bacillati</taxon>
        <taxon>Bacillota</taxon>
        <taxon>Bacilli</taxon>
        <taxon>Bacillales</taxon>
        <taxon>Bacillaceae</taxon>
        <taxon>Metabacillus</taxon>
    </lineage>
</organism>
<dbReference type="AlphaFoldDB" id="A0A926NJX0"/>
<proteinExistence type="predicted"/>
<gene>
    <name evidence="2" type="ORF">IC621_17990</name>
</gene>
<feature type="compositionally biased region" description="Basic and acidic residues" evidence="1">
    <location>
        <begin position="157"/>
        <end position="169"/>
    </location>
</feature>
<feature type="region of interest" description="Disordered" evidence="1">
    <location>
        <begin position="1"/>
        <end position="25"/>
    </location>
</feature>
<dbReference type="Pfam" id="PF14181">
    <property type="entry name" value="YqfQ"/>
    <property type="match status" value="1"/>
</dbReference>
<comment type="caution">
    <text evidence="2">The sequence shown here is derived from an EMBL/GenBank/DDBJ whole genome shotgun (WGS) entry which is preliminary data.</text>
</comment>
<evidence type="ECO:0000256" key="1">
    <source>
        <dbReference type="SAM" id="MobiDB-lite"/>
    </source>
</evidence>